<feature type="transmembrane region" description="Helical" evidence="8">
    <location>
        <begin position="336"/>
        <end position="359"/>
    </location>
</feature>
<feature type="compositionally biased region" description="Basic and acidic residues" evidence="7">
    <location>
        <begin position="26"/>
        <end position="56"/>
    </location>
</feature>
<evidence type="ECO:0000256" key="1">
    <source>
        <dbReference type="ARBA" id="ARBA00004651"/>
    </source>
</evidence>
<feature type="transmembrane region" description="Helical" evidence="8">
    <location>
        <begin position="245"/>
        <end position="271"/>
    </location>
</feature>
<evidence type="ECO:0000256" key="4">
    <source>
        <dbReference type="ARBA" id="ARBA00022692"/>
    </source>
</evidence>
<dbReference type="InterPro" id="IPR036259">
    <property type="entry name" value="MFS_trans_sf"/>
</dbReference>
<dbReference type="Gene3D" id="1.20.1250.20">
    <property type="entry name" value="MFS general substrate transporter like domains"/>
    <property type="match status" value="1"/>
</dbReference>
<dbReference type="InterPro" id="IPR011701">
    <property type="entry name" value="MFS"/>
</dbReference>
<keyword evidence="2" id="KW-0813">Transport</keyword>
<dbReference type="Pfam" id="PF07690">
    <property type="entry name" value="MFS_1"/>
    <property type="match status" value="1"/>
</dbReference>
<evidence type="ECO:0000256" key="8">
    <source>
        <dbReference type="SAM" id="Phobius"/>
    </source>
</evidence>
<feature type="compositionally biased region" description="Basic residues" evidence="7">
    <location>
        <begin position="57"/>
        <end position="71"/>
    </location>
</feature>
<dbReference type="AlphaFoldDB" id="A0A6A7Y076"/>
<feature type="transmembrane region" description="Helical" evidence="8">
    <location>
        <begin position="371"/>
        <end position="390"/>
    </location>
</feature>
<feature type="compositionally biased region" description="Basic and acidic residues" evidence="7">
    <location>
        <begin position="78"/>
        <end position="91"/>
    </location>
</feature>
<evidence type="ECO:0000256" key="6">
    <source>
        <dbReference type="ARBA" id="ARBA00023136"/>
    </source>
</evidence>
<name>A0A6A7Y076_9HYPH</name>
<feature type="domain" description="Major facilitator superfamily (MFS) profile" evidence="9">
    <location>
        <begin position="246"/>
        <end position="425"/>
    </location>
</feature>
<organism evidence="10 11">
    <name type="scientific">Segnochrobactrum spirostomi</name>
    <dbReference type="NCBI Taxonomy" id="2608987"/>
    <lineage>
        <taxon>Bacteria</taxon>
        <taxon>Pseudomonadati</taxon>
        <taxon>Pseudomonadota</taxon>
        <taxon>Alphaproteobacteria</taxon>
        <taxon>Hyphomicrobiales</taxon>
        <taxon>Segnochrobactraceae</taxon>
        <taxon>Segnochrobactrum</taxon>
    </lineage>
</organism>
<evidence type="ECO:0000259" key="9">
    <source>
        <dbReference type="PROSITE" id="PS50850"/>
    </source>
</evidence>
<comment type="subcellular location">
    <subcellularLocation>
        <location evidence="1">Cell membrane</location>
        <topology evidence="1">Multi-pass membrane protein</topology>
    </subcellularLocation>
</comment>
<keyword evidence="6 8" id="KW-0472">Membrane</keyword>
<dbReference type="GO" id="GO:0022857">
    <property type="term" value="F:transmembrane transporter activity"/>
    <property type="evidence" value="ECO:0007669"/>
    <property type="project" value="InterPro"/>
</dbReference>
<feature type="region of interest" description="Disordered" evidence="7">
    <location>
        <begin position="1"/>
        <end position="124"/>
    </location>
</feature>
<dbReference type="PROSITE" id="PS50850">
    <property type="entry name" value="MFS"/>
    <property type="match status" value="1"/>
</dbReference>
<feature type="transmembrane region" description="Helical" evidence="8">
    <location>
        <begin position="402"/>
        <end position="421"/>
    </location>
</feature>
<evidence type="ECO:0000313" key="10">
    <source>
        <dbReference type="EMBL" id="MQT11409.1"/>
    </source>
</evidence>
<evidence type="ECO:0000256" key="5">
    <source>
        <dbReference type="ARBA" id="ARBA00022989"/>
    </source>
</evidence>
<keyword evidence="4 8" id="KW-0812">Transmembrane</keyword>
<feature type="transmembrane region" description="Helical" evidence="8">
    <location>
        <begin position="283"/>
        <end position="304"/>
    </location>
</feature>
<dbReference type="PANTHER" id="PTHR23521:SF2">
    <property type="entry name" value="TRANSPORTER MFS SUPERFAMILY"/>
    <property type="match status" value="1"/>
</dbReference>
<sequence length="425" mass="45621">MRRVARSWRPPRSAQGAGWGETDASVCRDERCHHDQAARDQDRGRRFEPPPLDRPHRTGHRLVLVRRRPVHRPAAACDRARPARRLGEPDRPQQCGRRRRGDHSDAVRGAARAPARHRRGARRLHPGDVRGVRRLLFSASLVDVVRPAPRLPRGLTILFCLSEFWINAAAPADRRGVALGIYGTMLSLGFTLGPVILSVVGTQGFTPFALSTAIMLLTLLPILAGRDHQPLVEGKSAGSILHYLWVAPAATFAALVFGAVDSGILSLLPVYGIGVGLSVSTSTFLISALGLGLCVAQIPIGFLADRMDKRLLLFLLTLGSLAVAVAIPFANGDPTALWIGLFCWGALITGLYTVGLALLGARFSGASLASANAAFILLYAVGMLIGPSTMGFGLDTFGPNGIFHVAAGFLTLYAIITVLRLRRDG</sequence>
<dbReference type="GO" id="GO:0005886">
    <property type="term" value="C:plasma membrane"/>
    <property type="evidence" value="ECO:0007669"/>
    <property type="project" value="UniProtKB-SubCell"/>
</dbReference>
<gene>
    <name evidence="10" type="ORF">F0357_01705</name>
</gene>
<dbReference type="SUPFAM" id="SSF103473">
    <property type="entry name" value="MFS general substrate transporter"/>
    <property type="match status" value="1"/>
</dbReference>
<protein>
    <submittedName>
        <fullName evidence="10">MFS transporter</fullName>
    </submittedName>
</protein>
<proteinExistence type="predicted"/>
<keyword evidence="11" id="KW-1185">Reference proteome</keyword>
<evidence type="ECO:0000256" key="7">
    <source>
        <dbReference type="SAM" id="MobiDB-lite"/>
    </source>
</evidence>
<evidence type="ECO:0000313" key="11">
    <source>
        <dbReference type="Proteomes" id="UP000332515"/>
    </source>
</evidence>
<feature type="compositionally biased region" description="Basic residues" evidence="7">
    <location>
        <begin position="114"/>
        <end position="124"/>
    </location>
</feature>
<keyword evidence="3" id="KW-1003">Cell membrane</keyword>
<dbReference type="PANTHER" id="PTHR23521">
    <property type="entry name" value="TRANSPORTER MFS SUPERFAMILY"/>
    <property type="match status" value="1"/>
</dbReference>
<dbReference type="CDD" id="cd17477">
    <property type="entry name" value="MFS_YcaD_like"/>
    <property type="match status" value="1"/>
</dbReference>
<feature type="transmembrane region" description="Helical" evidence="8">
    <location>
        <begin position="205"/>
        <end position="224"/>
    </location>
</feature>
<feature type="transmembrane region" description="Helical" evidence="8">
    <location>
        <begin position="311"/>
        <end position="330"/>
    </location>
</feature>
<dbReference type="InterPro" id="IPR020846">
    <property type="entry name" value="MFS_dom"/>
</dbReference>
<feature type="transmembrane region" description="Helical" evidence="8">
    <location>
        <begin position="179"/>
        <end position="199"/>
    </location>
</feature>
<reference evidence="10 11" key="1">
    <citation type="submission" date="2019-09" db="EMBL/GenBank/DDBJ databases">
        <title>Segnochrobactrum spirostomi gen. nov., sp. nov., isolated from the ciliate Spirostomum cf. yagiui and description of a novel family, Segnochrobactraceae fam. nov. within the order Rhizobiales of the class Alphaproteobacteria.</title>
        <authorList>
            <person name="Akter S."/>
            <person name="Shazib S.U.A."/>
            <person name="Shin M.K."/>
        </authorList>
    </citation>
    <scope>NUCLEOTIDE SEQUENCE [LARGE SCALE GENOMIC DNA]</scope>
    <source>
        <strain evidence="10 11">Sp-1</strain>
    </source>
</reference>
<accession>A0A6A7Y076</accession>
<evidence type="ECO:0000256" key="3">
    <source>
        <dbReference type="ARBA" id="ARBA00022475"/>
    </source>
</evidence>
<dbReference type="EMBL" id="VWNA01000001">
    <property type="protein sequence ID" value="MQT11409.1"/>
    <property type="molecule type" value="Genomic_DNA"/>
</dbReference>
<evidence type="ECO:0000256" key="2">
    <source>
        <dbReference type="ARBA" id="ARBA00022448"/>
    </source>
</evidence>
<dbReference type="InterPro" id="IPR047200">
    <property type="entry name" value="MFS_YcaD-like"/>
</dbReference>
<dbReference type="Proteomes" id="UP000332515">
    <property type="component" value="Unassembled WGS sequence"/>
</dbReference>
<comment type="caution">
    <text evidence="10">The sequence shown here is derived from an EMBL/GenBank/DDBJ whole genome shotgun (WGS) entry which is preliminary data.</text>
</comment>
<keyword evidence="5 8" id="KW-1133">Transmembrane helix</keyword>